<dbReference type="EMBL" id="UINC01202119">
    <property type="protein sequence ID" value="SVE21771.1"/>
    <property type="molecule type" value="Genomic_DNA"/>
</dbReference>
<name>A0A383BPI1_9ZZZZ</name>
<feature type="non-terminal residue" evidence="1">
    <location>
        <position position="73"/>
    </location>
</feature>
<accession>A0A383BPI1</accession>
<organism evidence="1">
    <name type="scientific">marine metagenome</name>
    <dbReference type="NCBI Taxonomy" id="408172"/>
    <lineage>
        <taxon>unclassified sequences</taxon>
        <taxon>metagenomes</taxon>
        <taxon>ecological metagenomes</taxon>
    </lineage>
</organism>
<evidence type="ECO:0000313" key="1">
    <source>
        <dbReference type="EMBL" id="SVE21771.1"/>
    </source>
</evidence>
<protein>
    <submittedName>
        <fullName evidence="1">Uncharacterized protein</fullName>
    </submittedName>
</protein>
<sequence length="73" mass="8128">MTGLRRQTMSAIMALLFVSMAMPGCLSLVLGREMMESARGFPEVREMSTPYDLSHTFVIDGTEVLPTQVQKTM</sequence>
<gene>
    <name evidence="1" type="ORF">METZ01_LOCUS474625</name>
</gene>
<dbReference type="AlphaFoldDB" id="A0A383BPI1"/>
<proteinExistence type="predicted"/>
<reference evidence="1" key="1">
    <citation type="submission" date="2018-05" db="EMBL/GenBank/DDBJ databases">
        <authorList>
            <person name="Lanie J.A."/>
            <person name="Ng W.-L."/>
            <person name="Kazmierczak K.M."/>
            <person name="Andrzejewski T.M."/>
            <person name="Davidsen T.M."/>
            <person name="Wayne K.J."/>
            <person name="Tettelin H."/>
            <person name="Glass J.I."/>
            <person name="Rusch D."/>
            <person name="Podicherti R."/>
            <person name="Tsui H.-C.T."/>
            <person name="Winkler M.E."/>
        </authorList>
    </citation>
    <scope>NUCLEOTIDE SEQUENCE</scope>
</reference>